<protein>
    <submittedName>
        <fullName evidence="1">Uncharacterized protein</fullName>
    </submittedName>
</protein>
<dbReference type="AlphaFoldDB" id="A0A225AQQ4"/>
<comment type="caution">
    <text evidence="1">The sequence shown here is derived from an EMBL/GenBank/DDBJ whole genome shotgun (WGS) entry which is preliminary data.</text>
</comment>
<gene>
    <name evidence="1" type="ORF">UA08_00675</name>
</gene>
<dbReference type="OrthoDB" id="4223044at2759"/>
<accession>A0A225AQQ4</accession>
<reference evidence="1 2" key="1">
    <citation type="submission" date="2015-06" db="EMBL/GenBank/DDBJ databases">
        <title>Talaromyces atroroseus IBT 11181 draft genome.</title>
        <authorList>
            <person name="Rasmussen K.B."/>
            <person name="Rasmussen S."/>
            <person name="Petersen B."/>
            <person name="Sicheritz-Ponten T."/>
            <person name="Mortensen U.H."/>
            <person name="Thrane U."/>
        </authorList>
    </citation>
    <scope>NUCLEOTIDE SEQUENCE [LARGE SCALE GENOMIC DNA]</scope>
    <source>
        <strain evidence="1 2">IBT 11181</strain>
    </source>
</reference>
<name>A0A225AQQ4_TALAT</name>
<dbReference type="RefSeq" id="XP_020124072.1">
    <property type="nucleotide sequence ID" value="XM_020260507.1"/>
</dbReference>
<dbReference type="EMBL" id="LFMY01000001">
    <property type="protein sequence ID" value="OKL63951.1"/>
    <property type="molecule type" value="Genomic_DNA"/>
</dbReference>
<evidence type="ECO:0000313" key="1">
    <source>
        <dbReference type="EMBL" id="OKL63951.1"/>
    </source>
</evidence>
<organism evidence="1 2">
    <name type="scientific">Talaromyces atroroseus</name>
    <dbReference type="NCBI Taxonomy" id="1441469"/>
    <lineage>
        <taxon>Eukaryota</taxon>
        <taxon>Fungi</taxon>
        <taxon>Dikarya</taxon>
        <taxon>Ascomycota</taxon>
        <taxon>Pezizomycotina</taxon>
        <taxon>Eurotiomycetes</taxon>
        <taxon>Eurotiomycetidae</taxon>
        <taxon>Eurotiales</taxon>
        <taxon>Trichocomaceae</taxon>
        <taxon>Talaromyces</taxon>
        <taxon>Talaromyces sect. Trachyspermi</taxon>
    </lineage>
</organism>
<sequence length="166" mass="18569">MLFDKTRNHLNSLESSAPGRNHGKPLACIIFFFASQMSCNLQRPATSSDATDGAAMQQPRIHRLDVLLAQVGEHAHRSPYVTRFEPIPVEMAPPGRPAGTSRAEMHDTLLLASFKDKAAWQKWIVTPAWQQFMASTENEAVFRRIPHVRCAHSLKGLRNALEILMA</sequence>
<dbReference type="GeneID" id="31000430"/>
<evidence type="ECO:0000313" key="2">
    <source>
        <dbReference type="Proteomes" id="UP000214365"/>
    </source>
</evidence>
<keyword evidence="2" id="KW-1185">Reference proteome</keyword>
<dbReference type="Proteomes" id="UP000214365">
    <property type="component" value="Unassembled WGS sequence"/>
</dbReference>
<proteinExistence type="predicted"/>